<comment type="caution">
    <text evidence="2">The sequence shown here is derived from an EMBL/GenBank/DDBJ whole genome shotgun (WGS) entry which is preliminary data.</text>
</comment>
<dbReference type="RefSeq" id="WP_164013738.1">
    <property type="nucleotide sequence ID" value="NZ_WUFT01000016.1"/>
</dbReference>
<keyword evidence="1" id="KW-0812">Transmembrane</keyword>
<name>A0A7K3UJJ9_9HYPH</name>
<evidence type="ECO:0000313" key="3">
    <source>
        <dbReference type="Proteomes" id="UP000471753"/>
    </source>
</evidence>
<dbReference type="EMBL" id="WUFT01000016">
    <property type="protein sequence ID" value="NEJ73369.1"/>
    <property type="molecule type" value="Genomic_DNA"/>
</dbReference>
<dbReference type="InterPro" id="IPR018719">
    <property type="entry name" value="DUF2243_membrane"/>
</dbReference>
<sequence>MTSINRVVVDPKFPRSSGLLLGLGLGGFFDGIVFHQILQWHHLFRSWYPVDSVDTLEFNTLWDGVFHSATYLFVFTGVFILWRHGRELHLLWSAKELTGTVLVGFGLFNLVEGLINHQLLGIHHVNETADRSAWIYYDIGFLAWGAGMVIGGWLMVRKRRIGSVPSIDGDATREPDGSD</sequence>
<dbReference type="AlphaFoldDB" id="A0A7K3UJJ9"/>
<keyword evidence="1" id="KW-1133">Transmembrane helix</keyword>
<evidence type="ECO:0000313" key="2">
    <source>
        <dbReference type="EMBL" id="NEJ73369.1"/>
    </source>
</evidence>
<proteinExistence type="predicted"/>
<feature type="transmembrane region" description="Helical" evidence="1">
    <location>
        <begin position="135"/>
        <end position="156"/>
    </location>
</feature>
<feature type="transmembrane region" description="Helical" evidence="1">
    <location>
        <begin position="61"/>
        <end position="82"/>
    </location>
</feature>
<accession>A0A7K3UJJ9</accession>
<feature type="transmembrane region" description="Helical" evidence="1">
    <location>
        <begin position="94"/>
        <end position="115"/>
    </location>
</feature>
<gene>
    <name evidence="2" type="ORF">GR197_22975</name>
</gene>
<evidence type="ECO:0000256" key="1">
    <source>
        <dbReference type="SAM" id="Phobius"/>
    </source>
</evidence>
<reference evidence="2 3" key="1">
    <citation type="submission" date="2019-12" db="EMBL/GenBank/DDBJ databases">
        <title>Rhizobium genotypes associated with high levels of biological nitrogen fixation by grain legumes in a temperate-maritime cropping system.</title>
        <authorList>
            <person name="Maluk M."/>
            <person name="Francesc Ferrando Molina F."/>
            <person name="Lopez Del Egido L."/>
            <person name="Lafos M."/>
            <person name="Langarica-Fuentes A."/>
            <person name="Gebre Yohannes G."/>
            <person name="Young M.W."/>
            <person name="Martin P."/>
            <person name="Gantlett R."/>
            <person name="Kenicer G."/>
            <person name="Hawes C."/>
            <person name="Begg G.S."/>
            <person name="Quilliam R.S."/>
            <person name="Squire G.R."/>
            <person name="Poole P.S."/>
            <person name="Young P.W."/>
            <person name="Iannetta P.M."/>
            <person name="James E.K."/>
        </authorList>
    </citation>
    <scope>NUCLEOTIDE SEQUENCE [LARGE SCALE GENOMIC DNA]</scope>
    <source>
        <strain evidence="2 3">JHI366</strain>
    </source>
</reference>
<keyword evidence="1" id="KW-0472">Membrane</keyword>
<feature type="transmembrane region" description="Helical" evidence="1">
    <location>
        <begin position="20"/>
        <end position="41"/>
    </location>
</feature>
<dbReference type="Pfam" id="PF10002">
    <property type="entry name" value="DUF2243"/>
    <property type="match status" value="1"/>
</dbReference>
<protein>
    <submittedName>
        <fullName evidence="2">DUF2243 domain-containing protein</fullName>
    </submittedName>
</protein>
<dbReference type="Proteomes" id="UP000471753">
    <property type="component" value="Unassembled WGS sequence"/>
</dbReference>
<organism evidence="2 3">
    <name type="scientific">Rhizobium phaseoli</name>
    <dbReference type="NCBI Taxonomy" id="396"/>
    <lineage>
        <taxon>Bacteria</taxon>
        <taxon>Pseudomonadati</taxon>
        <taxon>Pseudomonadota</taxon>
        <taxon>Alphaproteobacteria</taxon>
        <taxon>Hyphomicrobiales</taxon>
        <taxon>Rhizobiaceae</taxon>
        <taxon>Rhizobium/Agrobacterium group</taxon>
        <taxon>Rhizobium</taxon>
    </lineage>
</organism>